<organism evidence="2 3">
    <name type="scientific">Shiella aurantiaca</name>
    <dbReference type="NCBI Taxonomy" id="3058365"/>
    <lineage>
        <taxon>Bacteria</taxon>
        <taxon>Pseudomonadati</taxon>
        <taxon>Bacteroidota</taxon>
        <taxon>Cytophagia</taxon>
        <taxon>Cytophagales</taxon>
        <taxon>Shiellaceae</taxon>
        <taxon>Shiella</taxon>
    </lineage>
</organism>
<proteinExistence type="predicted"/>
<dbReference type="InterPro" id="IPR019861">
    <property type="entry name" value="PorP/SprF_Bacteroidetes"/>
</dbReference>
<dbReference type="Pfam" id="PF11751">
    <property type="entry name" value="PorP_SprF"/>
    <property type="match status" value="1"/>
</dbReference>
<feature type="chain" id="PRO_5045369778" evidence="1">
    <location>
        <begin position="23"/>
        <end position="318"/>
    </location>
</feature>
<evidence type="ECO:0000313" key="2">
    <source>
        <dbReference type="EMBL" id="MDN4166151.1"/>
    </source>
</evidence>
<dbReference type="Proteomes" id="UP001168552">
    <property type="component" value="Unassembled WGS sequence"/>
</dbReference>
<dbReference type="EMBL" id="JAUHJS010000005">
    <property type="protein sequence ID" value="MDN4166151.1"/>
    <property type="molecule type" value="Genomic_DNA"/>
</dbReference>
<keyword evidence="1" id="KW-0732">Signal</keyword>
<protein>
    <submittedName>
        <fullName evidence="2">Type IX secretion system membrane protein PorP/SprF</fullName>
    </submittedName>
</protein>
<dbReference type="RefSeq" id="WP_320004685.1">
    <property type="nucleotide sequence ID" value="NZ_JAUHJS010000005.1"/>
</dbReference>
<dbReference type="NCBIfam" id="TIGR03519">
    <property type="entry name" value="T9SS_PorP_fam"/>
    <property type="match status" value="1"/>
</dbReference>
<comment type="caution">
    <text evidence="2">The sequence shown here is derived from an EMBL/GenBank/DDBJ whole genome shotgun (WGS) entry which is preliminary data.</text>
</comment>
<keyword evidence="3" id="KW-1185">Reference proteome</keyword>
<sequence length="318" mass="35716">MKKLVLKLLFFGLLLNTHRVLGQQDPQFSQFMFNQLFYNPGYTGVEGITKFTAIHRSQWAGYNPTVGQGGAPTTQVFSLSAPVFKINSGVGFFAANDMLGPLNNLQAQVSYAYHLPIKNTKLSFGLRGGVFSQTINFTEYRLIHPDDPAVADGKESQIRPDLALGFHLQHEKFYVGMSFNHLIKGEFNFGNDKYRNALENHAYITAGYDYEFNYNLTITPTFLVKTDFNEYSFDLGVIGTFKDKMWGGLSFRQAESASVLLGYSLFKDNSLKLGYGFDYVISAQAAKQATSHEILLSYQLPVAADVGKKVVRTPRFRH</sequence>
<reference evidence="2" key="1">
    <citation type="submission" date="2023-06" db="EMBL/GenBank/DDBJ databases">
        <title>Cytophagales bacterium Strain LB-30, isolated from soil.</title>
        <authorList>
            <person name="Liu B."/>
        </authorList>
    </citation>
    <scope>NUCLEOTIDE SEQUENCE</scope>
    <source>
        <strain evidence="2">LB-30</strain>
    </source>
</reference>
<evidence type="ECO:0000256" key="1">
    <source>
        <dbReference type="SAM" id="SignalP"/>
    </source>
</evidence>
<feature type="signal peptide" evidence="1">
    <location>
        <begin position="1"/>
        <end position="22"/>
    </location>
</feature>
<gene>
    <name evidence="2" type="ORF">QWY31_11600</name>
</gene>
<name>A0ABT8F7G0_9BACT</name>
<evidence type="ECO:0000313" key="3">
    <source>
        <dbReference type="Proteomes" id="UP001168552"/>
    </source>
</evidence>
<accession>A0ABT8F7G0</accession>